<dbReference type="CDD" id="cd00093">
    <property type="entry name" value="HTH_XRE"/>
    <property type="match status" value="1"/>
</dbReference>
<keyword evidence="3" id="KW-0808">Transferase</keyword>
<reference evidence="3" key="1">
    <citation type="submission" date="2009-06" db="EMBL/GenBank/DDBJ databases">
        <authorList>
            <consortium name="US DOE Joint Genome Institute (JGI-PGF)"/>
            <person name="Lucas S."/>
            <person name="Copeland A."/>
            <person name="Lapidus A."/>
            <person name="Glavina del Rio T."/>
            <person name="Dalin E."/>
            <person name="Tice H."/>
            <person name="Bruce D."/>
            <person name="Goodwin L."/>
            <person name="Pitluck S."/>
            <person name="Kyrpides N."/>
            <person name="Mavromatis K."/>
            <person name="Ivanova N."/>
            <person name="Saunders E."/>
            <person name="Brettin T."/>
            <person name="Detter J.C."/>
            <person name="Han C."/>
            <person name="Larimer F."/>
            <person name="Land M."/>
            <person name="Hauser L."/>
            <person name="Markowitz V."/>
            <person name="Cheng J.-F."/>
            <person name="Hugenholtz P."/>
            <person name="Woyke T."/>
            <person name="Wu D."/>
            <person name="Gronow S."/>
            <person name="Klenk H.-P."/>
            <person name="Eisen J.A."/>
        </authorList>
    </citation>
    <scope>NUCLEOTIDE SEQUENCE</scope>
    <source>
        <strain evidence="3">Eklund 17B</strain>
    </source>
</reference>
<feature type="domain" description="HTH cro/C1-type" evidence="2">
    <location>
        <begin position="6"/>
        <end position="60"/>
    </location>
</feature>
<dbReference type="PROSITE" id="PS50943">
    <property type="entry name" value="HTH_CROC1"/>
    <property type="match status" value="1"/>
</dbReference>
<dbReference type="SMART" id="SM00530">
    <property type="entry name" value="HTH_XRE"/>
    <property type="match status" value="1"/>
</dbReference>
<dbReference type="PANTHER" id="PTHR46797:SF1">
    <property type="entry name" value="METHYLPHOSPHONATE SYNTHASE"/>
    <property type="match status" value="1"/>
</dbReference>
<dbReference type="InterPro" id="IPR010982">
    <property type="entry name" value="Lambda_DNA-bd_dom_sf"/>
</dbReference>
<dbReference type="GO" id="GO:0003677">
    <property type="term" value="F:DNA binding"/>
    <property type="evidence" value="ECO:0007669"/>
    <property type="project" value="UniProtKB-KW"/>
</dbReference>
<dbReference type="Gene3D" id="1.10.260.40">
    <property type="entry name" value="lambda repressor-like DNA-binding domains"/>
    <property type="match status" value="1"/>
</dbReference>
<sequence>MVGEKVAKFRKILGISQRELGRRTGLSGQMISKIENNLTNPSLETLGKIASVLNVNLNNLLDMVKTPDCLIVNDTSLDINYLLDNIRELIMTNKDNNKLIYESFDSLVTCFMVLFLPFAENPKEHKNQNVTLLNELMFEINQLIESDGLISPYNYPDDYLENSGKTIHKIYTILEKIRLLKFSSRKYRNNMEGE</sequence>
<keyword evidence="1" id="KW-0238">DNA-binding</keyword>
<name>B2THD4_CLOBB</name>
<dbReference type="GO" id="GO:0003700">
    <property type="term" value="F:DNA-binding transcription factor activity"/>
    <property type="evidence" value="ECO:0007669"/>
    <property type="project" value="TreeGrafter"/>
</dbReference>
<organism evidence="3">
    <name type="scientific">Clostridium botulinum (strain Eklund 17B / Type B)</name>
    <dbReference type="NCBI Taxonomy" id="935198"/>
    <lineage>
        <taxon>Bacteria</taxon>
        <taxon>Bacillati</taxon>
        <taxon>Bacillota</taxon>
        <taxon>Clostridia</taxon>
        <taxon>Eubacteriales</taxon>
        <taxon>Clostridiaceae</taxon>
        <taxon>Clostridium</taxon>
    </lineage>
</organism>
<accession>B2THD4</accession>
<dbReference type="GO" id="GO:0008168">
    <property type="term" value="F:methyltransferase activity"/>
    <property type="evidence" value="ECO:0007669"/>
    <property type="project" value="UniProtKB-KW"/>
</dbReference>
<dbReference type="InterPro" id="IPR001387">
    <property type="entry name" value="Cro/C1-type_HTH"/>
</dbReference>
<reference evidence="3" key="2">
    <citation type="submission" date="2009-08" db="EMBL/GenBank/DDBJ databases">
        <authorList>
            <person name="Shrivastava S."/>
            <person name="Brinkac L.M."/>
            <person name="Dodson R.J."/>
            <person name="Harkins D.M."/>
            <person name="Durkin A.S."/>
            <person name="Sutton G."/>
        </authorList>
    </citation>
    <scope>NUCLEOTIDE SEQUENCE</scope>
    <source>
        <strain evidence="3">Eklund 17B</strain>
    </source>
</reference>
<dbReference type="EMBL" id="CP001056">
    <property type="protein sequence ID" value="ACD23218.1"/>
    <property type="molecule type" value="Genomic_DNA"/>
</dbReference>
<gene>
    <name evidence="3" type="ordered locus">CLL_A0032</name>
</gene>
<proteinExistence type="predicted"/>
<keyword evidence="3" id="KW-0489">Methyltransferase</keyword>
<dbReference type="GO" id="GO:0005829">
    <property type="term" value="C:cytosol"/>
    <property type="evidence" value="ECO:0007669"/>
    <property type="project" value="TreeGrafter"/>
</dbReference>
<dbReference type="InterPro" id="IPR050807">
    <property type="entry name" value="TransReg_Diox_bact_type"/>
</dbReference>
<evidence type="ECO:0000313" key="3">
    <source>
        <dbReference type="EMBL" id="ACD23218.1"/>
    </source>
</evidence>
<dbReference type="GO" id="GO:0032259">
    <property type="term" value="P:methylation"/>
    <property type="evidence" value="ECO:0007669"/>
    <property type="project" value="UniProtKB-KW"/>
</dbReference>
<dbReference type="Pfam" id="PF01381">
    <property type="entry name" value="HTH_3"/>
    <property type="match status" value="1"/>
</dbReference>
<dbReference type="SUPFAM" id="SSF47413">
    <property type="entry name" value="lambda repressor-like DNA-binding domains"/>
    <property type="match status" value="1"/>
</dbReference>
<dbReference type="PANTHER" id="PTHR46797">
    <property type="entry name" value="HTH-TYPE TRANSCRIPTIONAL REGULATOR"/>
    <property type="match status" value="1"/>
</dbReference>
<dbReference type="HOGENOM" id="CLU_1400340_0_0_9"/>
<dbReference type="KEGG" id="cbk:CLL_A0032"/>
<dbReference type="AlphaFoldDB" id="B2THD4"/>
<evidence type="ECO:0000259" key="2">
    <source>
        <dbReference type="PROSITE" id="PS50943"/>
    </source>
</evidence>
<protein>
    <submittedName>
        <fullName evidence="3">Adenine-specific DNA methyltransferase</fullName>
    </submittedName>
</protein>
<evidence type="ECO:0000256" key="1">
    <source>
        <dbReference type="ARBA" id="ARBA00023125"/>
    </source>
</evidence>